<comment type="caution">
    <text evidence="4">The sequence shown here is derived from an EMBL/GenBank/DDBJ whole genome shotgun (WGS) entry which is preliminary data.</text>
</comment>
<dbReference type="EMBL" id="WGGT01000002">
    <property type="protein sequence ID" value="MVQ44681.1"/>
    <property type="molecule type" value="Genomic_DNA"/>
</dbReference>
<evidence type="ECO:0000256" key="1">
    <source>
        <dbReference type="SAM" id="Phobius"/>
    </source>
</evidence>
<reference evidence="2 9" key="2">
    <citation type="submission" date="2019-10" db="EMBL/GenBank/DDBJ databases">
        <title>Roseburia spp. ameliorate alcoholic fatty liver via restoration of gut barrier function.</title>
        <authorList>
            <person name="Seo B."/>
            <person name="Ko G."/>
        </authorList>
    </citation>
    <scope>NUCLEOTIDE SEQUENCE [LARGE SCALE GENOMIC DNA]</scope>
    <source>
        <strain evidence="2 9">SNUG30017</strain>
    </source>
</reference>
<keyword evidence="1" id="KW-0472">Membrane</keyword>
<evidence type="ECO:0000313" key="8">
    <source>
        <dbReference type="Proteomes" id="UP000284051"/>
    </source>
</evidence>
<dbReference type="Pfam" id="PF06686">
    <property type="entry name" value="SpoIIIAC"/>
    <property type="match status" value="2"/>
</dbReference>
<dbReference type="Proteomes" id="UP000283586">
    <property type="component" value="Unassembled WGS sequence"/>
</dbReference>
<dbReference type="EMBL" id="QSHO01000007">
    <property type="protein sequence ID" value="RHC17085.1"/>
    <property type="molecule type" value="Genomic_DNA"/>
</dbReference>
<dbReference type="EMBL" id="QRQN01000017">
    <property type="protein sequence ID" value="RHN06082.1"/>
    <property type="molecule type" value="Genomic_DNA"/>
</dbReference>
<evidence type="ECO:0000313" key="9">
    <source>
        <dbReference type="Proteomes" id="UP000479531"/>
    </source>
</evidence>
<feature type="transmembrane region" description="Helical" evidence="1">
    <location>
        <begin position="108"/>
        <end position="126"/>
    </location>
</feature>
<evidence type="ECO:0000313" key="3">
    <source>
        <dbReference type="EMBL" id="RHC17085.1"/>
    </source>
</evidence>
<evidence type="ECO:0000313" key="5">
    <source>
        <dbReference type="EMBL" id="RHN06082.1"/>
    </source>
</evidence>
<proteinExistence type="predicted"/>
<feature type="transmembrane region" description="Helical" evidence="1">
    <location>
        <begin position="33"/>
        <end position="51"/>
    </location>
</feature>
<gene>
    <name evidence="4" type="ORF">DW264_05040</name>
    <name evidence="3" type="ORF">DW856_09475</name>
    <name evidence="5" type="ORF">DWZ31_13590</name>
    <name evidence="2" type="ORF">GCK47_02875</name>
</gene>
<keyword evidence="1" id="KW-0812">Transmembrane</keyword>
<dbReference type="InterPro" id="IPR025664">
    <property type="entry name" value="Spore_III_AC/AD"/>
</dbReference>
<feature type="transmembrane region" description="Helical" evidence="1">
    <location>
        <begin position="72"/>
        <end position="93"/>
    </location>
</feature>
<evidence type="ECO:0000313" key="6">
    <source>
        <dbReference type="Proteomes" id="UP000283513"/>
    </source>
</evidence>
<evidence type="ECO:0000313" key="4">
    <source>
        <dbReference type="EMBL" id="RHG29566.1"/>
    </source>
</evidence>
<evidence type="ECO:0000313" key="7">
    <source>
        <dbReference type="Proteomes" id="UP000283586"/>
    </source>
</evidence>
<protein>
    <submittedName>
        <fullName evidence="4">Stage III sporulation protein AD</fullName>
    </submittedName>
</protein>
<dbReference type="Proteomes" id="UP000284051">
    <property type="component" value="Unassembled WGS sequence"/>
</dbReference>
<keyword evidence="1" id="KW-1133">Transmembrane helix</keyword>
<dbReference type="EMBL" id="QRID01000004">
    <property type="protein sequence ID" value="RHG29566.1"/>
    <property type="molecule type" value="Genomic_DNA"/>
</dbReference>
<evidence type="ECO:0000313" key="2">
    <source>
        <dbReference type="EMBL" id="MVQ44681.1"/>
    </source>
</evidence>
<sequence length="133" mass="14708">MGMRHEMDILRIAVLGIAGVLLALLLQKEKSEYSMFISMAVCICIFIYILGKVETVINFAKKMQTFVAVDQTYITLILKMVGITYVAEFAMNICKDAGYAAVGNQIELFAKLSILVLSIPVLTVFLETVGSFL</sequence>
<dbReference type="Proteomes" id="UP000283513">
    <property type="component" value="Unassembled WGS sequence"/>
</dbReference>
<dbReference type="AlphaFoldDB" id="A0A3R6I863"/>
<accession>A0A3R6I863</accession>
<name>A0A3R6I863_9FIRM</name>
<reference evidence="6 7" key="1">
    <citation type="submission" date="2018-08" db="EMBL/GenBank/DDBJ databases">
        <title>A genome reference for cultivated species of the human gut microbiota.</title>
        <authorList>
            <person name="Zou Y."/>
            <person name="Xue W."/>
            <person name="Luo G."/>
        </authorList>
    </citation>
    <scope>NUCLEOTIDE SEQUENCE [LARGE SCALE GENOMIC DNA]</scope>
    <source>
        <strain evidence="5 7">AF31-21AC</strain>
        <strain evidence="4 8">AM22-21LB</strain>
        <strain evidence="3 6">AM37-1AC</strain>
    </source>
</reference>
<feature type="transmembrane region" description="Helical" evidence="1">
    <location>
        <begin position="9"/>
        <end position="27"/>
    </location>
</feature>
<dbReference type="Proteomes" id="UP000479531">
    <property type="component" value="Unassembled WGS sequence"/>
</dbReference>
<organism evidence="4 8">
    <name type="scientific">Roseburia intestinalis</name>
    <dbReference type="NCBI Taxonomy" id="166486"/>
    <lineage>
        <taxon>Bacteria</taxon>
        <taxon>Bacillati</taxon>
        <taxon>Bacillota</taxon>
        <taxon>Clostridia</taxon>
        <taxon>Lachnospirales</taxon>
        <taxon>Lachnospiraceae</taxon>
        <taxon>Roseburia</taxon>
    </lineage>
</organism>